<proteinExistence type="predicted"/>
<evidence type="ECO:0000313" key="2">
    <source>
        <dbReference type="WBParaSite" id="Hba_18588"/>
    </source>
</evidence>
<evidence type="ECO:0000313" key="1">
    <source>
        <dbReference type="Proteomes" id="UP000095283"/>
    </source>
</evidence>
<dbReference type="Proteomes" id="UP000095283">
    <property type="component" value="Unplaced"/>
</dbReference>
<name>A0A1I7XMP4_HETBA</name>
<dbReference type="WBParaSite" id="Hba_18588">
    <property type="protein sequence ID" value="Hba_18588"/>
    <property type="gene ID" value="Hba_18588"/>
</dbReference>
<protein>
    <submittedName>
        <fullName evidence="2">NR LBD domain-containing protein</fullName>
    </submittedName>
</protein>
<dbReference type="AlphaFoldDB" id="A0A1I7XMP4"/>
<keyword evidence="1" id="KW-1185">Reference proteome</keyword>
<reference evidence="2" key="1">
    <citation type="submission" date="2016-11" db="UniProtKB">
        <authorList>
            <consortium name="WormBaseParasite"/>
        </authorList>
    </citation>
    <scope>IDENTIFICATION</scope>
</reference>
<sequence>MRMENIRFLIIEEGEKIASDEQYSSKLRILYEKLSVFRSKVRHLYIYIYIYMWGYAKMRCDYNFDSDLLAVEDANSAWKNSRMTLVSDYYSIYDLDQGFVETCILFDLPKRDSCSAEFTKIINLSSKMKRSRRIVIMLDPKKDLWLSHNVIQLLNQYNKPVPRFLHEMFLEASRIARQQIKLKTGAL</sequence>
<accession>A0A1I7XMP4</accession>
<organism evidence="1 2">
    <name type="scientific">Heterorhabditis bacteriophora</name>
    <name type="common">Entomopathogenic nematode worm</name>
    <dbReference type="NCBI Taxonomy" id="37862"/>
    <lineage>
        <taxon>Eukaryota</taxon>
        <taxon>Metazoa</taxon>
        <taxon>Ecdysozoa</taxon>
        <taxon>Nematoda</taxon>
        <taxon>Chromadorea</taxon>
        <taxon>Rhabditida</taxon>
        <taxon>Rhabditina</taxon>
        <taxon>Rhabditomorpha</taxon>
        <taxon>Strongyloidea</taxon>
        <taxon>Heterorhabditidae</taxon>
        <taxon>Heterorhabditis</taxon>
    </lineage>
</organism>